<reference evidence="3" key="2">
    <citation type="submission" date="2015-01" db="EMBL/GenBank/DDBJ databases">
        <title>Evolutionary Origins and Diversification of the Mycorrhizal Mutualists.</title>
        <authorList>
            <consortium name="DOE Joint Genome Institute"/>
            <consortium name="Mycorrhizal Genomics Consortium"/>
            <person name="Kohler A."/>
            <person name="Kuo A."/>
            <person name="Nagy L.G."/>
            <person name="Floudas D."/>
            <person name="Copeland A."/>
            <person name="Barry K.W."/>
            <person name="Cichocki N."/>
            <person name="Veneault-Fourrey C."/>
            <person name="LaButti K."/>
            <person name="Lindquist E.A."/>
            <person name="Lipzen A."/>
            <person name="Lundell T."/>
            <person name="Morin E."/>
            <person name="Murat C."/>
            <person name="Riley R."/>
            <person name="Ohm R."/>
            <person name="Sun H."/>
            <person name="Tunlid A."/>
            <person name="Henrissat B."/>
            <person name="Grigoriev I.V."/>
            <person name="Hibbett D.S."/>
            <person name="Martin F."/>
        </authorList>
    </citation>
    <scope>NUCLEOTIDE SEQUENCE [LARGE SCALE GENOMIC DNA]</scope>
    <source>
        <strain evidence="3">h7</strain>
    </source>
</reference>
<protein>
    <recommendedName>
        <fullName evidence="1">CxC2-like cysteine cluster KDZ transposase-associated domain-containing protein</fullName>
    </recommendedName>
</protein>
<organism evidence="2 3">
    <name type="scientific">Hebeloma cylindrosporum</name>
    <dbReference type="NCBI Taxonomy" id="76867"/>
    <lineage>
        <taxon>Eukaryota</taxon>
        <taxon>Fungi</taxon>
        <taxon>Dikarya</taxon>
        <taxon>Basidiomycota</taxon>
        <taxon>Agaricomycotina</taxon>
        <taxon>Agaricomycetes</taxon>
        <taxon>Agaricomycetidae</taxon>
        <taxon>Agaricales</taxon>
        <taxon>Agaricineae</taxon>
        <taxon>Hymenogastraceae</taxon>
        <taxon>Hebeloma</taxon>
    </lineage>
</organism>
<evidence type="ECO:0000313" key="3">
    <source>
        <dbReference type="Proteomes" id="UP000053424"/>
    </source>
</evidence>
<feature type="domain" description="CxC2-like cysteine cluster KDZ transposase-associated" evidence="1">
    <location>
        <begin position="77"/>
        <end position="185"/>
    </location>
</feature>
<dbReference type="OrthoDB" id="3261436at2759"/>
<dbReference type="InterPro" id="IPR040521">
    <property type="entry name" value="KDZ"/>
</dbReference>
<evidence type="ECO:0000259" key="1">
    <source>
        <dbReference type="Pfam" id="PF18803"/>
    </source>
</evidence>
<sequence>FEPEADLFLEELISLDGRGCWPSEMCIHCMIVPGVFQCRDCSGREMVCGGCIVDTHKRLYLHRIQEWNGVYFETSSLKKLGLRVQLGHRFGERCFNSERCTNDDFVIIDIHGIHEVGIDFCGCGKSDQRHTVQLLRANLFPATVKQPKTAATTRVLELFELLSYESKASAFEFYNTLSRLTDNTGISPPKDRYLALLRMAHEWRHLKMLKRTGRGHDPKGIVSTKPGECAVLCPACPQPGKNMMPGWEYDSPERRYLHTLFLALDANFRMKRKNVSSDSADPGLSKGWSYFVVESWYKAHIQQHANDTKSTCSRHDAVNLADSRPGQSYAATGIGAVTCRHDMKRPSSVGDLQVSERYCNMDFLFYQTLKGTEVLIFVISYDIACQWSINIYHRMFELDHEFFLFDNTRYVRFLVPKFHLPAHVEKCRTNFSFNYTKNVGRTDGESPERGWVNLNVLAPSTREMGPGRRRDTIDCNIGDENWKKFFGMGQTLRRKIIAAAKDMAELTIAHQQLESTLPSASIDQWTKDLESWEADPSKPNPFEITVTGPTLASVRRQLVDDEAKDLAEGRDSTLDSRVSLFVLISEGVDLEAEQRAIGVSGSKLWEHAKDRQHTKHQLRCNALQRKIDHWFKYQALYFPEVVKLRQASSNSQSEVKIQDIPLWLPSQIKGKIPVTLEAQRIEWRLRNGQAYEALDTLQFQLQLRAHLRSFKNRFVRGQGPNTRARKSISLVQEKIDIAARDYRRSYEALEALGSIIFKYGWHNELKPLLDEDIRELSEGEDKKSDGKRTVSWIWRIKEIQNLENDTHLNDLRVEWCKSRARAHRFTEEVSLLSEEMVRVTRFLTSKASEWEAK</sequence>
<dbReference type="EMBL" id="KN831796">
    <property type="protein sequence ID" value="KIM37573.1"/>
    <property type="molecule type" value="Genomic_DNA"/>
</dbReference>
<gene>
    <name evidence="2" type="ORF">M413DRAFT_56267</name>
</gene>
<keyword evidence="3" id="KW-1185">Reference proteome</keyword>
<feature type="non-terminal residue" evidence="2">
    <location>
        <position position="853"/>
    </location>
</feature>
<dbReference type="STRING" id="686832.A0A0C2XIC4"/>
<accession>A0A0C2XIC4</accession>
<evidence type="ECO:0000313" key="2">
    <source>
        <dbReference type="EMBL" id="KIM37573.1"/>
    </source>
</evidence>
<proteinExistence type="predicted"/>
<feature type="non-terminal residue" evidence="2">
    <location>
        <position position="1"/>
    </location>
</feature>
<dbReference type="Proteomes" id="UP000053424">
    <property type="component" value="Unassembled WGS sequence"/>
</dbReference>
<name>A0A0C2XIC4_HEBCY</name>
<dbReference type="PANTHER" id="PTHR33096:SF1">
    <property type="entry name" value="CXC1-LIKE CYSTEINE CLUSTER ASSOCIATED WITH KDZ TRANSPOSASES DOMAIN-CONTAINING PROTEIN"/>
    <property type="match status" value="1"/>
</dbReference>
<dbReference type="PANTHER" id="PTHR33096">
    <property type="entry name" value="CXC2 DOMAIN-CONTAINING PROTEIN"/>
    <property type="match status" value="1"/>
</dbReference>
<dbReference type="Pfam" id="PF18803">
    <property type="entry name" value="CxC2"/>
    <property type="match status" value="1"/>
</dbReference>
<dbReference type="Pfam" id="PF18758">
    <property type="entry name" value="KDZ"/>
    <property type="match status" value="1"/>
</dbReference>
<dbReference type="InterPro" id="IPR041457">
    <property type="entry name" value="CxC2_KDZ-assoc"/>
</dbReference>
<dbReference type="HOGENOM" id="CLU_003703_13_0_1"/>
<dbReference type="AlphaFoldDB" id="A0A0C2XIC4"/>
<reference evidence="2 3" key="1">
    <citation type="submission" date="2014-04" db="EMBL/GenBank/DDBJ databases">
        <authorList>
            <consortium name="DOE Joint Genome Institute"/>
            <person name="Kuo A."/>
            <person name="Gay G."/>
            <person name="Dore J."/>
            <person name="Kohler A."/>
            <person name="Nagy L.G."/>
            <person name="Floudas D."/>
            <person name="Copeland A."/>
            <person name="Barry K.W."/>
            <person name="Cichocki N."/>
            <person name="Veneault-Fourrey C."/>
            <person name="LaButti K."/>
            <person name="Lindquist E.A."/>
            <person name="Lipzen A."/>
            <person name="Lundell T."/>
            <person name="Morin E."/>
            <person name="Murat C."/>
            <person name="Sun H."/>
            <person name="Tunlid A."/>
            <person name="Henrissat B."/>
            <person name="Grigoriev I.V."/>
            <person name="Hibbett D.S."/>
            <person name="Martin F."/>
            <person name="Nordberg H.P."/>
            <person name="Cantor M.N."/>
            <person name="Hua S.X."/>
        </authorList>
    </citation>
    <scope>NUCLEOTIDE SEQUENCE [LARGE SCALE GENOMIC DNA]</scope>
    <source>
        <strain evidence="3">h7</strain>
    </source>
</reference>